<dbReference type="EMBL" id="CP037867">
    <property type="protein sequence ID" value="QBM27164.1"/>
    <property type="molecule type" value="Genomic_DNA"/>
</dbReference>
<evidence type="ECO:0000259" key="3">
    <source>
        <dbReference type="Pfam" id="PF02525"/>
    </source>
</evidence>
<dbReference type="Proteomes" id="UP000293912">
    <property type="component" value="Chromosome"/>
</dbReference>
<proteinExistence type="inferred from homology"/>
<evidence type="ECO:0000256" key="1">
    <source>
        <dbReference type="ARBA" id="ARBA00006252"/>
    </source>
</evidence>
<protein>
    <recommendedName>
        <fullName evidence="3">Flavodoxin-like fold domain-containing protein</fullName>
    </recommendedName>
</protein>
<reference evidence="4 5" key="1">
    <citation type="submission" date="2019-03" db="EMBL/GenBank/DDBJ databases">
        <authorList>
            <person name="Sebastian G."/>
            <person name="Baumann P."/>
            <person name="Ruckert C."/>
            <person name="Kalinowski J."/>
            <person name="Nebel B."/>
            <person name="Takors R."/>
            <person name="Blombach B."/>
        </authorList>
    </citation>
    <scope>NUCLEOTIDE SEQUENCE [LARGE SCALE GENOMIC DNA]</scope>
    <source>
        <strain evidence="4 5">DSM 1084</strain>
    </source>
</reference>
<dbReference type="PANTHER" id="PTHR10204:SF34">
    <property type="entry name" value="NAD(P)H DEHYDROGENASE [QUINONE] 1 ISOFORM 1"/>
    <property type="match status" value="1"/>
</dbReference>
<dbReference type="SUPFAM" id="SSF52218">
    <property type="entry name" value="Flavoproteins"/>
    <property type="match status" value="1"/>
</dbReference>
<dbReference type="GO" id="GO:0003955">
    <property type="term" value="F:NAD(P)H dehydrogenase (quinone) activity"/>
    <property type="evidence" value="ECO:0007669"/>
    <property type="project" value="TreeGrafter"/>
</dbReference>
<keyword evidence="2" id="KW-0560">Oxidoreductase</keyword>
<evidence type="ECO:0000313" key="4">
    <source>
        <dbReference type="EMBL" id="QBM27164.1"/>
    </source>
</evidence>
<evidence type="ECO:0000313" key="5">
    <source>
        <dbReference type="Proteomes" id="UP000293912"/>
    </source>
</evidence>
<keyword evidence="5" id="KW-1185">Reference proteome</keyword>
<feature type="domain" description="Flavodoxin-like fold" evidence="3">
    <location>
        <begin position="3"/>
        <end position="181"/>
    </location>
</feature>
<name>A0A4P6X0V7_HYDPS</name>
<sequence>MTRILVLDGHPAPASLCRSLAQRYADAAREAGHELRVVHLHDLDFDADFGLAGYGTTKPLEPSLQKFQDDLAWCGHFVLFTPMWWGGLPARLKGLFDRSLLPGQAFDTRNPSWTGMPRPLLTGRSARVVVTSDTPSLFLRLLYRNALVWQLRGQILHFVGLRPARFTLFAPASHPKPGRVQRWLEAVGQLGARGA</sequence>
<dbReference type="InterPro" id="IPR051545">
    <property type="entry name" value="NAD(P)H_dehydrogenase_qn"/>
</dbReference>
<comment type="similarity">
    <text evidence="1">Belongs to the NAD(P)H dehydrogenase (quinone) family.</text>
</comment>
<dbReference type="InterPro" id="IPR003680">
    <property type="entry name" value="Flavodoxin_fold"/>
</dbReference>
<gene>
    <name evidence="4" type="ORF">HPF_05680</name>
</gene>
<dbReference type="InterPro" id="IPR029039">
    <property type="entry name" value="Flavoprotein-like_sf"/>
</dbReference>
<dbReference type="Pfam" id="PF02525">
    <property type="entry name" value="Flavodoxin_2"/>
    <property type="match status" value="1"/>
</dbReference>
<accession>A0A4P6X0V7</accession>
<dbReference type="GO" id="GO:0005829">
    <property type="term" value="C:cytosol"/>
    <property type="evidence" value="ECO:0007669"/>
    <property type="project" value="TreeGrafter"/>
</dbReference>
<dbReference type="AlphaFoldDB" id="A0A4P6X0V7"/>
<evidence type="ECO:0000256" key="2">
    <source>
        <dbReference type="ARBA" id="ARBA00023002"/>
    </source>
</evidence>
<dbReference type="RefSeq" id="WP_133156001.1">
    <property type="nucleotide sequence ID" value="NZ_CP037867.1"/>
</dbReference>
<organism evidence="4 5">
    <name type="scientific">Hydrogenophaga pseudoflava</name>
    <name type="common">Pseudomonas carboxydoflava</name>
    <dbReference type="NCBI Taxonomy" id="47421"/>
    <lineage>
        <taxon>Bacteria</taxon>
        <taxon>Pseudomonadati</taxon>
        <taxon>Pseudomonadota</taxon>
        <taxon>Betaproteobacteria</taxon>
        <taxon>Burkholderiales</taxon>
        <taxon>Comamonadaceae</taxon>
        <taxon>Hydrogenophaga</taxon>
    </lineage>
</organism>
<dbReference type="KEGG" id="hpse:HPF_05680"/>
<dbReference type="Gene3D" id="3.40.50.360">
    <property type="match status" value="1"/>
</dbReference>
<dbReference type="PANTHER" id="PTHR10204">
    <property type="entry name" value="NAD P H OXIDOREDUCTASE-RELATED"/>
    <property type="match status" value="1"/>
</dbReference>